<evidence type="ECO:0000259" key="3">
    <source>
        <dbReference type="Pfam" id="PF24883"/>
    </source>
</evidence>
<organism evidence="4 5">
    <name type="scientific">Hyaloscypha bicolor E</name>
    <dbReference type="NCBI Taxonomy" id="1095630"/>
    <lineage>
        <taxon>Eukaryota</taxon>
        <taxon>Fungi</taxon>
        <taxon>Dikarya</taxon>
        <taxon>Ascomycota</taxon>
        <taxon>Pezizomycotina</taxon>
        <taxon>Leotiomycetes</taxon>
        <taxon>Helotiales</taxon>
        <taxon>Hyaloscyphaceae</taxon>
        <taxon>Hyaloscypha</taxon>
        <taxon>Hyaloscypha bicolor</taxon>
    </lineage>
</organism>
<feature type="repeat" description="ANK" evidence="2">
    <location>
        <begin position="545"/>
        <end position="569"/>
    </location>
</feature>
<evidence type="ECO:0000313" key="4">
    <source>
        <dbReference type="EMBL" id="PMD63252.1"/>
    </source>
</evidence>
<dbReference type="InterPro" id="IPR056884">
    <property type="entry name" value="NPHP3-like_N"/>
</dbReference>
<keyword evidence="2" id="KW-0040">ANK repeat</keyword>
<dbReference type="InterPro" id="IPR027417">
    <property type="entry name" value="P-loop_NTPase"/>
</dbReference>
<dbReference type="EMBL" id="KZ613782">
    <property type="protein sequence ID" value="PMD63252.1"/>
    <property type="molecule type" value="Genomic_DNA"/>
</dbReference>
<feature type="non-terminal residue" evidence="4">
    <location>
        <position position="1"/>
    </location>
</feature>
<dbReference type="InterPro" id="IPR002110">
    <property type="entry name" value="Ankyrin_rpt"/>
</dbReference>
<dbReference type="Pfam" id="PF24883">
    <property type="entry name" value="NPHP3_N"/>
    <property type="match status" value="1"/>
</dbReference>
<dbReference type="GeneID" id="36581421"/>
<dbReference type="Proteomes" id="UP000235371">
    <property type="component" value="Unassembled WGS sequence"/>
</dbReference>
<dbReference type="OrthoDB" id="7464126at2759"/>
<feature type="domain" description="Nephrocystin 3-like N-terminal" evidence="3">
    <location>
        <begin position="25"/>
        <end position="204"/>
    </location>
</feature>
<dbReference type="AlphaFoldDB" id="A0A2J6TJQ7"/>
<dbReference type="InterPro" id="IPR036770">
    <property type="entry name" value="Ankyrin_rpt-contain_sf"/>
</dbReference>
<keyword evidence="1" id="KW-0677">Repeat</keyword>
<dbReference type="PANTHER" id="PTHR10039">
    <property type="entry name" value="AMELOGENIN"/>
    <property type="match status" value="1"/>
</dbReference>
<dbReference type="InParanoid" id="A0A2J6TJQ7"/>
<dbReference type="SMART" id="SM00248">
    <property type="entry name" value="ANK"/>
    <property type="match status" value="2"/>
</dbReference>
<dbReference type="PROSITE" id="PS50297">
    <property type="entry name" value="ANK_REP_REGION"/>
    <property type="match status" value="1"/>
</dbReference>
<protein>
    <recommendedName>
        <fullName evidence="3">Nephrocystin 3-like N-terminal domain-containing protein</fullName>
    </recommendedName>
</protein>
<sequence length="594" mass="68402">DCLKYLYFKEMEARQHEIVLATETTCEWLLQHSKFRQWTLQNRGLLWIKGNPGTGKSTIMKYVLQKMSHNKPAVQSKLVILSFFFHGRGSTLQHTPLGFYRSILHQILAHVPSELSDLVTDFRKNCEVKGKPGEKWDWHEVELRAFLRSSIPKILEYYSIRIFVDALDESGETAAVELVKEFQNLIQRYPNTSGSVFSICFSCRRYPIINFKGGLEICVDHENSEDIRTYIQSQLQDEKHQIVETIIQRASNSFQWARLVVDRVEHMRRNGKKEKMIKEEILRIPPDLNNFYREILESISKEDIPEVLNLIQWILFAIRPLSLDELRFATAIDPDPHLSYTSLRQCEDEGILAENNDEMEKRVKSISRGLAEIQLHDDIPVVQFIHQSVNDFLFDDGLQILFRERWESLDLAIGLAHNSLSRSCIRYIDMEEIAWQKSIDWNEAAESELAFLEYATTSWLPHAEQAYAKRIPQVDLLNYFYWPSEDLLGQWVDIYNTLDEYSPVCPCQKTTLLHIAARYGIVDLLSAALGTLNGIDIKPDPMDNDGRTPLSWAAQEGHIAVIKLLLATGKGEADSKDIDGQTPLSWAAIKGDTA</sequence>
<reference evidence="4 5" key="1">
    <citation type="submission" date="2016-04" db="EMBL/GenBank/DDBJ databases">
        <title>A degradative enzymes factory behind the ericoid mycorrhizal symbiosis.</title>
        <authorList>
            <consortium name="DOE Joint Genome Institute"/>
            <person name="Martino E."/>
            <person name="Morin E."/>
            <person name="Grelet G."/>
            <person name="Kuo A."/>
            <person name="Kohler A."/>
            <person name="Daghino S."/>
            <person name="Barry K."/>
            <person name="Choi C."/>
            <person name="Cichocki N."/>
            <person name="Clum A."/>
            <person name="Copeland A."/>
            <person name="Hainaut M."/>
            <person name="Haridas S."/>
            <person name="Labutti K."/>
            <person name="Lindquist E."/>
            <person name="Lipzen A."/>
            <person name="Khouja H.-R."/>
            <person name="Murat C."/>
            <person name="Ohm R."/>
            <person name="Olson A."/>
            <person name="Spatafora J."/>
            <person name="Veneault-Fourrey C."/>
            <person name="Henrissat B."/>
            <person name="Grigoriev I."/>
            <person name="Martin F."/>
            <person name="Perotto S."/>
        </authorList>
    </citation>
    <scope>NUCLEOTIDE SEQUENCE [LARGE SCALE GENOMIC DNA]</scope>
    <source>
        <strain evidence="4 5">E</strain>
    </source>
</reference>
<feature type="non-terminal residue" evidence="4">
    <location>
        <position position="594"/>
    </location>
</feature>
<proteinExistence type="predicted"/>
<dbReference type="PANTHER" id="PTHR10039:SF5">
    <property type="entry name" value="NACHT DOMAIN-CONTAINING PROTEIN"/>
    <property type="match status" value="1"/>
</dbReference>
<dbReference type="SUPFAM" id="SSF52540">
    <property type="entry name" value="P-loop containing nucleoside triphosphate hydrolases"/>
    <property type="match status" value="1"/>
</dbReference>
<evidence type="ECO:0000313" key="5">
    <source>
        <dbReference type="Proteomes" id="UP000235371"/>
    </source>
</evidence>
<dbReference type="Gene3D" id="3.40.50.300">
    <property type="entry name" value="P-loop containing nucleotide triphosphate hydrolases"/>
    <property type="match status" value="1"/>
</dbReference>
<name>A0A2J6TJQ7_9HELO</name>
<evidence type="ECO:0000256" key="2">
    <source>
        <dbReference type="PROSITE-ProRule" id="PRU00023"/>
    </source>
</evidence>
<accession>A0A2J6TJQ7</accession>
<dbReference type="SUPFAM" id="SSF48403">
    <property type="entry name" value="Ankyrin repeat"/>
    <property type="match status" value="1"/>
</dbReference>
<dbReference type="PROSITE" id="PS50088">
    <property type="entry name" value="ANK_REPEAT"/>
    <property type="match status" value="1"/>
</dbReference>
<evidence type="ECO:0000256" key="1">
    <source>
        <dbReference type="ARBA" id="ARBA00022737"/>
    </source>
</evidence>
<dbReference type="Pfam" id="PF12796">
    <property type="entry name" value="Ank_2"/>
    <property type="match status" value="1"/>
</dbReference>
<keyword evidence="5" id="KW-1185">Reference proteome</keyword>
<dbReference type="Gene3D" id="1.25.40.20">
    <property type="entry name" value="Ankyrin repeat-containing domain"/>
    <property type="match status" value="1"/>
</dbReference>
<gene>
    <name evidence="4" type="ORF">K444DRAFT_500500</name>
</gene>
<dbReference type="RefSeq" id="XP_024740156.1">
    <property type="nucleotide sequence ID" value="XM_024873341.1"/>
</dbReference>